<evidence type="ECO:0000313" key="1">
    <source>
        <dbReference type="EMBL" id="EKR99074.1"/>
    </source>
</evidence>
<comment type="caution">
    <text evidence="1">The sequence shown here is derived from an EMBL/GenBank/DDBJ whole genome shotgun (WGS) entry which is preliminary data.</text>
</comment>
<reference evidence="1 2" key="1">
    <citation type="journal article" date="2014" name="Int. J. Syst. Evol. Microbiol.">
        <title>Leptospira mayottensis sp. nov., a pathogenic species of the genus Leptospira isolated from humans.</title>
        <authorList>
            <person name="Bourhy P."/>
            <person name="Collet L."/>
            <person name="Brisse S."/>
            <person name="Picardeau M."/>
        </authorList>
    </citation>
    <scope>NUCLEOTIDE SEQUENCE [LARGE SCALE GENOMIC DNA]</scope>
    <source>
        <strain evidence="1 2">200901122</strain>
    </source>
</reference>
<protein>
    <submittedName>
        <fullName evidence="1">Uncharacterized protein</fullName>
    </submittedName>
</protein>
<name>A0AA87SWE6_9LEPT</name>
<evidence type="ECO:0000313" key="2">
    <source>
        <dbReference type="Proteomes" id="UP000001343"/>
    </source>
</evidence>
<organism evidence="1 2">
    <name type="scientific">Leptospira mayottensis 200901122</name>
    <dbReference type="NCBI Taxonomy" id="1193010"/>
    <lineage>
        <taxon>Bacteria</taxon>
        <taxon>Pseudomonadati</taxon>
        <taxon>Spirochaetota</taxon>
        <taxon>Spirochaetia</taxon>
        <taxon>Leptospirales</taxon>
        <taxon>Leptospiraceae</taxon>
        <taxon>Leptospira</taxon>
    </lineage>
</organism>
<proteinExistence type="predicted"/>
<dbReference type="Proteomes" id="UP000001343">
    <property type="component" value="Unassembled WGS sequence"/>
</dbReference>
<dbReference type="AlphaFoldDB" id="A0AA87SWE6"/>
<accession>A0AA87SWE6</accession>
<sequence>MLFFRKNFENRFKNKFVPIFEKCFRFVIFSIFFSSNFRYLHKKSDIGMKNLEFYGDSKENNPDCLEDFSDGDLLIQEILESFENFDRALGITVQEFFSSEDDR</sequence>
<dbReference type="EMBL" id="AKWM02000059">
    <property type="protein sequence ID" value="EKR99074.1"/>
    <property type="molecule type" value="Genomic_DNA"/>
</dbReference>
<gene>
    <name evidence="1" type="ORF">LEP1GSC125_1500</name>
</gene>